<keyword evidence="9" id="KW-1185">Reference proteome</keyword>
<evidence type="ECO:0000259" key="7">
    <source>
        <dbReference type="PROSITE" id="PS50887"/>
    </source>
</evidence>
<dbReference type="CDD" id="cd01948">
    <property type="entry name" value="EAL"/>
    <property type="match status" value="1"/>
</dbReference>
<dbReference type="CDD" id="cd01949">
    <property type="entry name" value="GGDEF"/>
    <property type="match status" value="1"/>
</dbReference>
<dbReference type="EC" id="2.7.7.65" evidence="3"/>
<dbReference type="InterPro" id="IPR052155">
    <property type="entry name" value="Biofilm_reg_signaling"/>
</dbReference>
<evidence type="ECO:0000313" key="8">
    <source>
        <dbReference type="EMBL" id="PRD15740.1"/>
    </source>
</evidence>
<dbReference type="InterPro" id="IPR001633">
    <property type="entry name" value="EAL_dom"/>
</dbReference>
<dbReference type="SMART" id="SM00052">
    <property type="entry name" value="EAL"/>
    <property type="match status" value="1"/>
</dbReference>
<keyword evidence="5" id="KW-1133">Transmembrane helix</keyword>
<dbReference type="Proteomes" id="UP000239181">
    <property type="component" value="Unassembled WGS sequence"/>
</dbReference>
<dbReference type="InterPro" id="IPR029787">
    <property type="entry name" value="Nucleotide_cyclase"/>
</dbReference>
<dbReference type="InterPro" id="IPR000160">
    <property type="entry name" value="GGDEF_dom"/>
</dbReference>
<dbReference type="InterPro" id="IPR043128">
    <property type="entry name" value="Rev_trsase/Diguanyl_cyclase"/>
</dbReference>
<dbReference type="PROSITE" id="PS50887">
    <property type="entry name" value="GGDEF"/>
    <property type="match status" value="1"/>
</dbReference>
<dbReference type="PROSITE" id="PS50883">
    <property type="entry name" value="EAL"/>
    <property type="match status" value="1"/>
</dbReference>
<sequence length="709" mass="78818">MKNKHSTVASLRREFTRNVIAPVVAVVLFSLLGCGLTAWWVTAQSNDKALEKQQQVIKNLLAQHLEEFSQQHRNLLRETQPVSLLLQSDAAAPWLFRLIGDDEVYLVDAHQRPLAAWFSDAPAPVERYHEIAQQLAPGLRASNTLTSDFIRLRERVAEVAVASLPGDDRGYQLVFIRYLRSSFVDFLTHRGVVSNFSFSARQPDQPNSAGFLLTSHQGTPVSDVSWEPMRPGSQMLLFTGPLIALAILSIALMCLVMTRRLWQSSLSLTRSMQKLAASEARSRHIALHDILTGLPNRKWIEEQLNHRLSVLETDRDSLALLMLDLDHFKIVNDTWGHHTGDELLMEVSKRLSSLLPIKDSIGRLGGDEFVIMMANVTDRQQVDQLCQQIIAHLSQPMQLNGNAMWIGVSIGVALAPLDSTDRLELMRKADISLYAAKAEGGGQYRLFIPAMDEALQKRQRLAQQLRLALENDSGLTQLYQPIFDINGKKTVAVEALLRWHHPKLGPISPADFVPLAEETGLIIPLGDWVVEKACQMATTCPQLIVAINVSPLQFLAENFISTLMTTVARHGINPRQIELEITEGVLLEDKERALQNINTLREAGFSIALDDFGTGYSSLSYLIQFPVDTIKIDQTFTQSLGVRDNSATIVESVITLGHSLGITVTAEGVETDAQRAMLEAAGCDLLQGFLFSRPLTADNLHALLDQQHP</sequence>
<dbReference type="GO" id="GO:0052621">
    <property type="term" value="F:diguanylate cyclase activity"/>
    <property type="evidence" value="ECO:0007669"/>
    <property type="project" value="UniProtKB-EC"/>
</dbReference>
<dbReference type="PANTHER" id="PTHR44757:SF2">
    <property type="entry name" value="BIOFILM ARCHITECTURE MAINTENANCE PROTEIN MBAA"/>
    <property type="match status" value="1"/>
</dbReference>
<keyword evidence="5" id="KW-0812">Transmembrane</keyword>
<dbReference type="AlphaFoldDB" id="A0A2S9ID76"/>
<dbReference type="OrthoDB" id="9804951at2"/>
<dbReference type="Pfam" id="PF00563">
    <property type="entry name" value="EAL"/>
    <property type="match status" value="1"/>
</dbReference>
<evidence type="ECO:0000256" key="3">
    <source>
        <dbReference type="ARBA" id="ARBA00012528"/>
    </source>
</evidence>
<dbReference type="Gene3D" id="3.30.70.270">
    <property type="match status" value="1"/>
</dbReference>
<comment type="pathway">
    <text evidence="2">Purine metabolism; 3',5'-cyclic di-GMP biosynthesis.</text>
</comment>
<feature type="domain" description="GGDEF" evidence="7">
    <location>
        <begin position="316"/>
        <end position="449"/>
    </location>
</feature>
<evidence type="ECO:0000256" key="1">
    <source>
        <dbReference type="ARBA" id="ARBA00001946"/>
    </source>
</evidence>
<dbReference type="InterPro" id="IPR035919">
    <property type="entry name" value="EAL_sf"/>
</dbReference>
<dbReference type="PANTHER" id="PTHR44757">
    <property type="entry name" value="DIGUANYLATE CYCLASE DGCP"/>
    <property type="match status" value="1"/>
</dbReference>
<comment type="caution">
    <text evidence="8">The sequence shown here is derived from an EMBL/GenBank/DDBJ whole genome shotgun (WGS) entry which is preliminary data.</text>
</comment>
<evidence type="ECO:0000259" key="6">
    <source>
        <dbReference type="PROSITE" id="PS50883"/>
    </source>
</evidence>
<feature type="transmembrane region" description="Helical" evidence="5">
    <location>
        <begin position="235"/>
        <end position="257"/>
    </location>
</feature>
<feature type="domain" description="EAL" evidence="6">
    <location>
        <begin position="458"/>
        <end position="708"/>
    </location>
</feature>
<organism evidence="8 9">
    <name type="scientific">Pantoea coffeiphila</name>
    <dbReference type="NCBI Taxonomy" id="1465635"/>
    <lineage>
        <taxon>Bacteria</taxon>
        <taxon>Pseudomonadati</taxon>
        <taxon>Pseudomonadota</taxon>
        <taxon>Gammaproteobacteria</taxon>
        <taxon>Enterobacterales</taxon>
        <taxon>Erwiniaceae</taxon>
        <taxon>Pantoea</taxon>
    </lineage>
</organism>
<comment type="catalytic activity">
    <reaction evidence="4">
        <text>2 GTP = 3',3'-c-di-GMP + 2 diphosphate</text>
        <dbReference type="Rhea" id="RHEA:24898"/>
        <dbReference type="ChEBI" id="CHEBI:33019"/>
        <dbReference type="ChEBI" id="CHEBI:37565"/>
        <dbReference type="ChEBI" id="CHEBI:58805"/>
        <dbReference type="EC" id="2.7.7.65"/>
    </reaction>
</comment>
<comment type="cofactor">
    <cofactor evidence="1">
        <name>Mg(2+)</name>
        <dbReference type="ChEBI" id="CHEBI:18420"/>
    </cofactor>
</comment>
<evidence type="ECO:0000256" key="5">
    <source>
        <dbReference type="SAM" id="Phobius"/>
    </source>
</evidence>
<feature type="transmembrane region" description="Helical" evidence="5">
    <location>
        <begin position="20"/>
        <end position="41"/>
    </location>
</feature>
<dbReference type="PROSITE" id="PS51257">
    <property type="entry name" value="PROKAR_LIPOPROTEIN"/>
    <property type="match status" value="1"/>
</dbReference>
<name>A0A2S9ID76_9GAMM</name>
<reference evidence="8 9" key="1">
    <citation type="submission" date="2017-10" db="EMBL/GenBank/DDBJ databases">
        <title>Draft genome of two endophytic bacteria isolated from 'guarana' Paullinia cupana (Mart.) Ducke.</title>
        <authorList>
            <person name="Siqueira K.A."/>
            <person name="Liotti R.G."/>
            <person name="Mendes T.A."/>
            <person name="Soares M.A."/>
        </authorList>
    </citation>
    <scope>NUCLEOTIDE SEQUENCE [LARGE SCALE GENOMIC DNA]</scope>
    <source>
        <strain evidence="8 9">342</strain>
    </source>
</reference>
<dbReference type="NCBIfam" id="TIGR00254">
    <property type="entry name" value="GGDEF"/>
    <property type="match status" value="1"/>
</dbReference>
<dbReference type="SUPFAM" id="SSF141868">
    <property type="entry name" value="EAL domain-like"/>
    <property type="match status" value="1"/>
</dbReference>
<gene>
    <name evidence="8" type="ORF">CQW29_09300</name>
</gene>
<evidence type="ECO:0000256" key="2">
    <source>
        <dbReference type="ARBA" id="ARBA00004665"/>
    </source>
</evidence>
<dbReference type="SUPFAM" id="SSF55073">
    <property type="entry name" value="Nucleotide cyclase"/>
    <property type="match status" value="1"/>
</dbReference>
<evidence type="ECO:0000313" key="9">
    <source>
        <dbReference type="Proteomes" id="UP000239181"/>
    </source>
</evidence>
<accession>A0A2S9ID76</accession>
<protein>
    <recommendedName>
        <fullName evidence="3">diguanylate cyclase</fullName>
        <ecNumber evidence="3">2.7.7.65</ecNumber>
    </recommendedName>
</protein>
<dbReference type="SMART" id="SM00267">
    <property type="entry name" value="GGDEF"/>
    <property type="match status" value="1"/>
</dbReference>
<dbReference type="FunFam" id="3.30.70.270:FF:000001">
    <property type="entry name" value="Diguanylate cyclase domain protein"/>
    <property type="match status" value="1"/>
</dbReference>
<keyword evidence="5" id="KW-0472">Membrane</keyword>
<dbReference type="Pfam" id="PF00990">
    <property type="entry name" value="GGDEF"/>
    <property type="match status" value="1"/>
</dbReference>
<dbReference type="RefSeq" id="WP_105592453.1">
    <property type="nucleotide sequence ID" value="NZ_PDET01000005.1"/>
</dbReference>
<dbReference type="Gene3D" id="3.20.20.450">
    <property type="entry name" value="EAL domain"/>
    <property type="match status" value="1"/>
</dbReference>
<evidence type="ECO:0000256" key="4">
    <source>
        <dbReference type="ARBA" id="ARBA00034247"/>
    </source>
</evidence>
<dbReference type="EMBL" id="PDET01000005">
    <property type="protein sequence ID" value="PRD15740.1"/>
    <property type="molecule type" value="Genomic_DNA"/>
</dbReference>
<proteinExistence type="predicted"/>